<dbReference type="AlphaFoldDB" id="A0A8J3TP26"/>
<evidence type="ECO:0000313" key="4">
    <source>
        <dbReference type="Proteomes" id="UP000650628"/>
    </source>
</evidence>
<evidence type="ECO:0000259" key="2">
    <source>
        <dbReference type="Pfam" id="PF14317"/>
    </source>
</evidence>
<comment type="caution">
    <text evidence="3">The sequence shown here is derived from an EMBL/GenBank/DDBJ whole genome shotgun (WGS) entry which is preliminary data.</text>
</comment>
<feature type="transmembrane region" description="Helical" evidence="1">
    <location>
        <begin position="58"/>
        <end position="77"/>
    </location>
</feature>
<evidence type="ECO:0000313" key="3">
    <source>
        <dbReference type="EMBL" id="GII30548.1"/>
    </source>
</evidence>
<feature type="transmembrane region" description="Helical" evidence="1">
    <location>
        <begin position="31"/>
        <end position="52"/>
    </location>
</feature>
<organism evidence="3 4">
    <name type="scientific">Planotetraspora mira</name>
    <dbReference type="NCBI Taxonomy" id="58121"/>
    <lineage>
        <taxon>Bacteria</taxon>
        <taxon>Bacillati</taxon>
        <taxon>Actinomycetota</taxon>
        <taxon>Actinomycetes</taxon>
        <taxon>Streptosporangiales</taxon>
        <taxon>Streptosporangiaceae</taxon>
        <taxon>Planotetraspora</taxon>
    </lineage>
</organism>
<keyword evidence="4" id="KW-1185">Reference proteome</keyword>
<proteinExistence type="predicted"/>
<dbReference type="EMBL" id="BOOO01000020">
    <property type="protein sequence ID" value="GII30548.1"/>
    <property type="molecule type" value="Genomic_DNA"/>
</dbReference>
<feature type="domain" description="YcxB-like C-terminal" evidence="2">
    <location>
        <begin position="99"/>
        <end position="159"/>
    </location>
</feature>
<dbReference type="Proteomes" id="UP000650628">
    <property type="component" value="Unassembled WGS sequence"/>
</dbReference>
<accession>A0A8J3TP26</accession>
<reference evidence="3 4" key="1">
    <citation type="submission" date="2021-01" db="EMBL/GenBank/DDBJ databases">
        <title>Whole genome shotgun sequence of Planotetraspora mira NBRC 15435.</title>
        <authorList>
            <person name="Komaki H."/>
            <person name="Tamura T."/>
        </authorList>
    </citation>
    <scope>NUCLEOTIDE SEQUENCE [LARGE SCALE GENOMIC DNA]</scope>
    <source>
        <strain evidence="3 4">NBRC 15435</strain>
    </source>
</reference>
<keyword evidence="1" id="KW-0812">Transmembrane</keyword>
<keyword evidence="1" id="KW-0472">Membrane</keyword>
<dbReference type="Pfam" id="PF14317">
    <property type="entry name" value="YcxB"/>
    <property type="match status" value="1"/>
</dbReference>
<dbReference type="RefSeq" id="WP_203954516.1">
    <property type="nucleotide sequence ID" value="NZ_BOOO01000020.1"/>
</dbReference>
<evidence type="ECO:0000256" key="1">
    <source>
        <dbReference type="SAM" id="Phobius"/>
    </source>
</evidence>
<sequence length="170" mass="18813">MQEPSSVELAYLPTTADAVGAIRARRRTSRLWNGVLLASAIVVLSVLILNFMGPRKPGSTVLCLAALALFIGMHVLVPTLKGRQIHKMVAPQGEFQAIVDDSGVRVTSRDSEMTFRWPMLTRYAETDELFVLMTPDKYRVAFVVLPKRGVAEPADVDRLHAVLNRNATRV</sequence>
<dbReference type="InterPro" id="IPR025588">
    <property type="entry name" value="YcxB-like_C"/>
</dbReference>
<name>A0A8J3TP26_9ACTN</name>
<keyword evidence="1" id="KW-1133">Transmembrane helix</keyword>
<protein>
    <recommendedName>
        <fullName evidence="2">YcxB-like C-terminal domain-containing protein</fullName>
    </recommendedName>
</protein>
<gene>
    <name evidence="3" type="ORF">Pmi06nite_39900</name>
</gene>